<dbReference type="AlphaFoldDB" id="A0A8T3DSL3"/>
<keyword evidence="3" id="KW-1185">Reference proteome</keyword>
<sequence>MGFGAEAEFCVKGEGLSLGQNVRDKARVEVGVEGTYVERGIEAEDDLRAIALGQNPTDVLINQSLIEQEPSAHQLKFGFDEVDKEGGYRQRASKNDRREGMEEGVKLSTRDCLGGSKGKLQRRSHFPKNLLEPLWTNQASTHR</sequence>
<proteinExistence type="predicted"/>
<feature type="region of interest" description="Disordered" evidence="1">
    <location>
        <begin position="86"/>
        <end position="123"/>
    </location>
</feature>
<name>A0A8T3DSL3_9TELE</name>
<reference evidence="2" key="1">
    <citation type="submission" date="2021-01" db="EMBL/GenBank/DDBJ databases">
        <authorList>
            <person name="Zahm M."/>
            <person name="Roques C."/>
            <person name="Cabau C."/>
            <person name="Klopp C."/>
            <person name="Donnadieu C."/>
            <person name="Jouanno E."/>
            <person name="Lampietro C."/>
            <person name="Louis A."/>
            <person name="Herpin A."/>
            <person name="Echchiki A."/>
            <person name="Berthelot C."/>
            <person name="Parey E."/>
            <person name="Roest-Crollius H."/>
            <person name="Braasch I."/>
            <person name="Postlethwait J."/>
            <person name="Bobe J."/>
            <person name="Montfort J."/>
            <person name="Bouchez O."/>
            <person name="Begum T."/>
            <person name="Mejri S."/>
            <person name="Adams A."/>
            <person name="Chen W.-J."/>
            <person name="Guiguen Y."/>
        </authorList>
    </citation>
    <scope>NUCLEOTIDE SEQUENCE</scope>
    <source>
        <tissue evidence="2">Blood</tissue>
    </source>
</reference>
<evidence type="ECO:0000256" key="1">
    <source>
        <dbReference type="SAM" id="MobiDB-lite"/>
    </source>
</evidence>
<protein>
    <submittedName>
        <fullName evidence="2">Uncharacterized protein</fullName>
    </submittedName>
</protein>
<evidence type="ECO:0000313" key="2">
    <source>
        <dbReference type="EMBL" id="KAI1897808.1"/>
    </source>
</evidence>
<evidence type="ECO:0000313" key="3">
    <source>
        <dbReference type="Proteomes" id="UP000829720"/>
    </source>
</evidence>
<dbReference type="Proteomes" id="UP000829720">
    <property type="component" value="Unassembled WGS sequence"/>
</dbReference>
<dbReference type="EMBL" id="JAERUA010000007">
    <property type="protein sequence ID" value="KAI1897808.1"/>
    <property type="molecule type" value="Genomic_DNA"/>
</dbReference>
<gene>
    <name evidence="2" type="ORF">AGOR_G00087080</name>
</gene>
<feature type="compositionally biased region" description="Basic and acidic residues" evidence="1">
    <location>
        <begin position="86"/>
        <end position="109"/>
    </location>
</feature>
<organism evidence="2 3">
    <name type="scientific">Albula goreensis</name>
    <dbReference type="NCBI Taxonomy" id="1534307"/>
    <lineage>
        <taxon>Eukaryota</taxon>
        <taxon>Metazoa</taxon>
        <taxon>Chordata</taxon>
        <taxon>Craniata</taxon>
        <taxon>Vertebrata</taxon>
        <taxon>Euteleostomi</taxon>
        <taxon>Actinopterygii</taxon>
        <taxon>Neopterygii</taxon>
        <taxon>Teleostei</taxon>
        <taxon>Albuliformes</taxon>
        <taxon>Albulidae</taxon>
        <taxon>Albula</taxon>
    </lineage>
</organism>
<comment type="caution">
    <text evidence="2">The sequence shown here is derived from an EMBL/GenBank/DDBJ whole genome shotgun (WGS) entry which is preliminary data.</text>
</comment>
<accession>A0A8T3DSL3</accession>